<dbReference type="Gene3D" id="2.40.170.20">
    <property type="entry name" value="TonB-dependent receptor, beta-barrel domain"/>
    <property type="match status" value="1"/>
</dbReference>
<dbReference type="EMBL" id="JASJOU010000014">
    <property type="protein sequence ID" value="MDJ1505153.1"/>
    <property type="molecule type" value="Genomic_DNA"/>
</dbReference>
<evidence type="ECO:0000256" key="8">
    <source>
        <dbReference type="ARBA" id="ARBA00023170"/>
    </source>
</evidence>
<dbReference type="InterPro" id="IPR039426">
    <property type="entry name" value="TonB-dep_rcpt-like"/>
</dbReference>
<keyword evidence="3" id="KW-1134">Transmembrane beta strand</keyword>
<sequence>MNIFVRPDRMNRHEAIVSIPIDAFQLHIRSFSLFSEKAFLLLAVYLIIHSVAAQSQTVRGTIQDGSMQQASPLVGASIFWQGTTIGTTTDANGKFVINQPTNAHALIISFVGYTNDTIHVHSSEQEILVTLKPGQTLKEVVIEDSRASSFIDPLNPIRTEKITTKELQKAACCNLSESFETNASVDVSFSDAISGTKQIQMLGLDGVYVQMQTENIPSIRGLNAIYGLNHTPGTWVSSIDVGKGAGSVVNGYESITGQINVELQKPEASERLFVNGYLNQMGRGELNIQSAQKVGKKWSTGLLLHGSALGESFMDQMDRNKDGFLDLPMFKQFNALNRWKYDGERVKGQFGIKTLYDNRRGGQLSYYDPSHEEIPMIYDPDMGHSMPDPNYQHKTPYGTGTTTRRNEVFGKLGIIFPEAPYRGLGIIVSGVDHETNAFFGTNTYKGQEQTLYANLIYQTIIGNTNHAIRMGMSYMMDKYNERYRDSSFARTESVPGIFGEYTYTIPNKFTAVAGLRTDFHNLFGTIVTPRLHLKYDVGRHTSLRASAGRGFRVANPIAENTAVLVSSRQLVVTQRLNPEKAWNYGINLSHDFRLFGRYGSLLIDLYRTEFSNQVVTDLDANPQQIRFYNLEGRSFANTAQVELNYQPIKRLDVKLAYKLYDVRTTINQQLRRRPLVSRDRALFNVAYATKKDKWKFDFTTQWIGSKRIPDTQVSPSEYQQEKNSPSYLIFNAQVTRSFKNLDWYIGGENLGNFRQSNPIIAANDPFGQYFDASLVWGPIVGRMIYTGFRFRIK</sequence>
<dbReference type="SUPFAM" id="SSF49464">
    <property type="entry name" value="Carboxypeptidase regulatory domain-like"/>
    <property type="match status" value="1"/>
</dbReference>
<dbReference type="RefSeq" id="WP_314516950.1">
    <property type="nucleotide sequence ID" value="NZ_JASJOU010000014.1"/>
</dbReference>
<organism evidence="11 12">
    <name type="scientific">Xanthocytophaga agilis</name>
    <dbReference type="NCBI Taxonomy" id="3048010"/>
    <lineage>
        <taxon>Bacteria</taxon>
        <taxon>Pseudomonadati</taxon>
        <taxon>Bacteroidota</taxon>
        <taxon>Cytophagia</taxon>
        <taxon>Cytophagales</taxon>
        <taxon>Rhodocytophagaceae</taxon>
        <taxon>Xanthocytophaga</taxon>
    </lineage>
</organism>
<comment type="subcellular location">
    <subcellularLocation>
        <location evidence="1">Cell outer membrane</location>
        <topology evidence="1">Multi-pass membrane protein</topology>
    </subcellularLocation>
</comment>
<dbReference type="Gene3D" id="2.60.40.1120">
    <property type="entry name" value="Carboxypeptidase-like, regulatory domain"/>
    <property type="match status" value="1"/>
</dbReference>
<proteinExistence type="predicted"/>
<dbReference type="GO" id="GO:0009279">
    <property type="term" value="C:cell outer membrane"/>
    <property type="evidence" value="ECO:0007669"/>
    <property type="project" value="UniProtKB-SubCell"/>
</dbReference>
<dbReference type="InterPro" id="IPR036942">
    <property type="entry name" value="Beta-barrel_TonB_sf"/>
</dbReference>
<comment type="caution">
    <text evidence="11">The sequence shown here is derived from an EMBL/GenBank/DDBJ whole genome shotgun (WGS) entry which is preliminary data.</text>
</comment>
<dbReference type="PANTHER" id="PTHR30069:SF29">
    <property type="entry name" value="HEMOGLOBIN AND HEMOGLOBIN-HAPTOGLOBIN-BINDING PROTEIN 1-RELATED"/>
    <property type="match status" value="1"/>
</dbReference>
<evidence type="ECO:0000256" key="7">
    <source>
        <dbReference type="ARBA" id="ARBA00023136"/>
    </source>
</evidence>
<evidence type="ECO:0000256" key="9">
    <source>
        <dbReference type="ARBA" id="ARBA00023237"/>
    </source>
</evidence>
<evidence type="ECO:0000256" key="4">
    <source>
        <dbReference type="ARBA" id="ARBA00022692"/>
    </source>
</evidence>
<reference evidence="11" key="1">
    <citation type="submission" date="2023-05" db="EMBL/GenBank/DDBJ databases">
        <authorList>
            <person name="Zhang X."/>
        </authorList>
    </citation>
    <scope>NUCLEOTIDE SEQUENCE</scope>
    <source>
        <strain evidence="11">BD1B2-1</strain>
    </source>
</reference>
<keyword evidence="7" id="KW-0472">Membrane</keyword>
<keyword evidence="2" id="KW-0813">Transport</keyword>
<dbReference type="InterPro" id="IPR000531">
    <property type="entry name" value="Beta-barrel_TonB"/>
</dbReference>
<dbReference type="Gene3D" id="2.170.130.10">
    <property type="entry name" value="TonB-dependent receptor, plug domain"/>
    <property type="match status" value="1"/>
</dbReference>
<dbReference type="PANTHER" id="PTHR30069">
    <property type="entry name" value="TONB-DEPENDENT OUTER MEMBRANE RECEPTOR"/>
    <property type="match status" value="1"/>
</dbReference>
<accession>A0AAE3UGN7</accession>
<dbReference type="Pfam" id="PF13715">
    <property type="entry name" value="CarbopepD_reg_2"/>
    <property type="match status" value="1"/>
</dbReference>
<evidence type="ECO:0000256" key="2">
    <source>
        <dbReference type="ARBA" id="ARBA00022448"/>
    </source>
</evidence>
<gene>
    <name evidence="11" type="ORF">QNI22_31140</name>
</gene>
<feature type="domain" description="TonB-dependent receptor-like beta-barrel" evidence="10">
    <location>
        <begin position="346"/>
        <end position="750"/>
    </location>
</feature>
<evidence type="ECO:0000313" key="11">
    <source>
        <dbReference type="EMBL" id="MDJ1505153.1"/>
    </source>
</evidence>
<evidence type="ECO:0000256" key="1">
    <source>
        <dbReference type="ARBA" id="ARBA00004571"/>
    </source>
</evidence>
<dbReference type="SUPFAM" id="SSF56935">
    <property type="entry name" value="Porins"/>
    <property type="match status" value="1"/>
</dbReference>
<keyword evidence="4" id="KW-0812">Transmembrane</keyword>
<evidence type="ECO:0000256" key="6">
    <source>
        <dbReference type="ARBA" id="ARBA00023077"/>
    </source>
</evidence>
<dbReference type="GO" id="GO:0044718">
    <property type="term" value="P:siderophore transmembrane transport"/>
    <property type="evidence" value="ECO:0007669"/>
    <property type="project" value="TreeGrafter"/>
</dbReference>
<keyword evidence="9" id="KW-0998">Cell outer membrane</keyword>
<dbReference type="Pfam" id="PF00593">
    <property type="entry name" value="TonB_dep_Rec_b-barrel"/>
    <property type="match status" value="1"/>
</dbReference>
<dbReference type="GO" id="GO:0015344">
    <property type="term" value="F:siderophore uptake transmembrane transporter activity"/>
    <property type="evidence" value="ECO:0007669"/>
    <property type="project" value="TreeGrafter"/>
</dbReference>
<name>A0AAE3UGN7_9BACT</name>
<dbReference type="AlphaFoldDB" id="A0AAE3UGN7"/>
<evidence type="ECO:0000256" key="5">
    <source>
        <dbReference type="ARBA" id="ARBA00022729"/>
    </source>
</evidence>
<keyword evidence="12" id="KW-1185">Reference proteome</keyword>
<keyword evidence="6" id="KW-0798">TonB box</keyword>
<protein>
    <submittedName>
        <fullName evidence="11">TonB-dependent receptor</fullName>
    </submittedName>
</protein>
<evidence type="ECO:0000256" key="3">
    <source>
        <dbReference type="ARBA" id="ARBA00022452"/>
    </source>
</evidence>
<dbReference type="InterPro" id="IPR008969">
    <property type="entry name" value="CarboxyPept-like_regulatory"/>
</dbReference>
<keyword evidence="8 11" id="KW-0675">Receptor</keyword>
<evidence type="ECO:0000313" key="12">
    <source>
        <dbReference type="Proteomes" id="UP001232063"/>
    </source>
</evidence>
<dbReference type="InterPro" id="IPR037066">
    <property type="entry name" value="Plug_dom_sf"/>
</dbReference>
<evidence type="ECO:0000259" key="10">
    <source>
        <dbReference type="Pfam" id="PF00593"/>
    </source>
</evidence>
<dbReference type="Proteomes" id="UP001232063">
    <property type="component" value="Unassembled WGS sequence"/>
</dbReference>
<keyword evidence="5" id="KW-0732">Signal</keyword>